<dbReference type="GO" id="GO:0005524">
    <property type="term" value="F:ATP binding"/>
    <property type="evidence" value="ECO:0007669"/>
    <property type="project" value="UniProtKB-KW"/>
</dbReference>
<name>A0ABS3FAH4_9FLAO</name>
<dbReference type="SUPFAM" id="SSF55874">
    <property type="entry name" value="ATPase domain of HSP90 chaperone/DNA topoisomerase II/histidine kinase"/>
    <property type="match status" value="1"/>
</dbReference>
<sequence>MDNQINGNPTKTFFIEMITRDISIKDAILDLLDNSIDGANAINPNDYTGLYIDITVSNDGFKVKDNCGGFTLETAKKYAFRFGRPDEMVHNAGSIGRFGVGMKRALFKMGMNFEVESKTDNDHFQIDVDVSQWKNKKKTVTLDNDDEEQIEIDDWNFEYQLISLETVNLEENGTYIAVSNLKKEVSAIFSDPEFLVELENDIERFLNFSLEKGLIIRLNGKELKKRGVVLFNEQSKPYMYEGIIDGVTVRISAGLSHVGEPKASGWYIYCNDRLVVEENKYEETGWGTSNIPKWHPDYVMFKGVVFLDSEDTIKLPLTTTKKGIDTTSELYKKVLFFMREAMSSVLGFLKEVRKLGSEANDYRKMLGEQEANITVAVLKTANIDEERLFISPEIDLDTIADKKSHVRIAYNVDRELASKAKQHSECSSFKQLGEYTFEYYLKMEELTN</sequence>
<dbReference type="RefSeq" id="WP_207025795.1">
    <property type="nucleotide sequence ID" value="NZ_JAFLNM010000001.1"/>
</dbReference>
<dbReference type="Pfam" id="PF13589">
    <property type="entry name" value="HATPase_c_3"/>
    <property type="match status" value="1"/>
</dbReference>
<keyword evidence="1" id="KW-0547">Nucleotide-binding</keyword>
<keyword evidence="1" id="KW-0067">ATP-binding</keyword>
<dbReference type="EMBL" id="JAFLNM010000001">
    <property type="protein sequence ID" value="MBO0340161.1"/>
    <property type="molecule type" value="Genomic_DNA"/>
</dbReference>
<dbReference type="Proteomes" id="UP000664807">
    <property type="component" value="Unassembled WGS sequence"/>
</dbReference>
<dbReference type="Gene3D" id="3.30.565.10">
    <property type="entry name" value="Histidine kinase-like ATPase, C-terminal domain"/>
    <property type="match status" value="1"/>
</dbReference>
<reference evidence="1 2" key="1">
    <citation type="submission" date="2021-03" db="EMBL/GenBank/DDBJ databases">
        <title>Muricauda lutimaris sp. nov. and Muricauda ruestringensis sp. nov, two marine members of the Flavobacteriaceae isolated from deep sea sediments of Western Pacific.</title>
        <authorList>
            <person name="Zhao S."/>
            <person name="Liu R."/>
        </authorList>
    </citation>
    <scope>NUCLEOTIDE SEQUENCE [LARGE SCALE GENOMIC DNA]</scope>
    <source>
        <strain evidence="1 2">BC31-3-A3</strain>
    </source>
</reference>
<protein>
    <submittedName>
        <fullName evidence="1">ATP-binding protein</fullName>
    </submittedName>
</protein>
<keyword evidence="2" id="KW-1185">Reference proteome</keyword>
<evidence type="ECO:0000313" key="2">
    <source>
        <dbReference type="Proteomes" id="UP000664807"/>
    </source>
</evidence>
<proteinExistence type="predicted"/>
<evidence type="ECO:0000313" key="1">
    <source>
        <dbReference type="EMBL" id="MBO0340161.1"/>
    </source>
</evidence>
<dbReference type="InterPro" id="IPR036890">
    <property type="entry name" value="HATPase_C_sf"/>
</dbReference>
<gene>
    <name evidence="1" type="ORF">J0654_00820</name>
</gene>
<accession>A0ABS3FAH4</accession>
<comment type="caution">
    <text evidence="1">The sequence shown here is derived from an EMBL/GenBank/DDBJ whole genome shotgun (WGS) entry which is preliminary data.</text>
</comment>
<organism evidence="1 2">
    <name type="scientific">Flagellimonas profundi</name>
    <dbReference type="NCBI Taxonomy" id="2915620"/>
    <lineage>
        <taxon>Bacteria</taxon>
        <taxon>Pseudomonadati</taxon>
        <taxon>Bacteroidota</taxon>
        <taxon>Flavobacteriia</taxon>
        <taxon>Flavobacteriales</taxon>
        <taxon>Flavobacteriaceae</taxon>
        <taxon>Flagellimonas</taxon>
    </lineage>
</organism>